<sequence length="80" mass="9458">MSSSKRLYLFICSLYLAPLNKRIYHHLVRFIDILGKKAKWINDEKSKRGREKTLSRLSECLNISKNIKNGKCWETEIKSD</sequence>
<proteinExistence type="predicted"/>
<accession>A0A3M7S1J3</accession>
<organism evidence="1 2">
    <name type="scientific">Brachionus plicatilis</name>
    <name type="common">Marine rotifer</name>
    <name type="synonym">Brachionus muelleri</name>
    <dbReference type="NCBI Taxonomy" id="10195"/>
    <lineage>
        <taxon>Eukaryota</taxon>
        <taxon>Metazoa</taxon>
        <taxon>Spiralia</taxon>
        <taxon>Gnathifera</taxon>
        <taxon>Rotifera</taxon>
        <taxon>Eurotatoria</taxon>
        <taxon>Monogononta</taxon>
        <taxon>Pseudotrocha</taxon>
        <taxon>Ploima</taxon>
        <taxon>Brachionidae</taxon>
        <taxon>Brachionus</taxon>
    </lineage>
</organism>
<comment type="caution">
    <text evidence="1">The sequence shown here is derived from an EMBL/GenBank/DDBJ whole genome shotgun (WGS) entry which is preliminary data.</text>
</comment>
<keyword evidence="2" id="KW-1185">Reference proteome</keyword>
<evidence type="ECO:0000313" key="2">
    <source>
        <dbReference type="Proteomes" id="UP000276133"/>
    </source>
</evidence>
<dbReference type="Proteomes" id="UP000276133">
    <property type="component" value="Unassembled WGS sequence"/>
</dbReference>
<protein>
    <submittedName>
        <fullName evidence="1">Uncharacterized protein</fullName>
    </submittedName>
</protein>
<dbReference type="AlphaFoldDB" id="A0A3M7S1J3"/>
<reference evidence="1 2" key="1">
    <citation type="journal article" date="2018" name="Sci. Rep.">
        <title>Genomic signatures of local adaptation to the degree of environmental predictability in rotifers.</title>
        <authorList>
            <person name="Franch-Gras L."/>
            <person name="Hahn C."/>
            <person name="Garcia-Roger E.M."/>
            <person name="Carmona M.J."/>
            <person name="Serra M."/>
            <person name="Gomez A."/>
        </authorList>
    </citation>
    <scope>NUCLEOTIDE SEQUENCE [LARGE SCALE GENOMIC DNA]</scope>
    <source>
        <strain evidence="1">HYR1</strain>
    </source>
</reference>
<evidence type="ECO:0000313" key="1">
    <source>
        <dbReference type="EMBL" id="RNA29500.1"/>
    </source>
</evidence>
<dbReference type="EMBL" id="REGN01002211">
    <property type="protein sequence ID" value="RNA29500.1"/>
    <property type="molecule type" value="Genomic_DNA"/>
</dbReference>
<gene>
    <name evidence="1" type="ORF">BpHYR1_048909</name>
</gene>
<name>A0A3M7S1J3_BRAPC</name>